<dbReference type="GO" id="GO:0016020">
    <property type="term" value="C:membrane"/>
    <property type="evidence" value="ECO:0007669"/>
    <property type="project" value="UniProtKB-SubCell"/>
</dbReference>
<feature type="transmembrane region" description="Helical" evidence="6">
    <location>
        <begin position="290"/>
        <end position="309"/>
    </location>
</feature>
<feature type="transmembrane region" description="Helical" evidence="6">
    <location>
        <begin position="12"/>
        <end position="30"/>
    </location>
</feature>
<keyword evidence="4 6" id="KW-1133">Transmembrane helix</keyword>
<feature type="transmembrane region" description="Helical" evidence="6">
    <location>
        <begin position="501"/>
        <end position="518"/>
    </location>
</feature>
<feature type="transmembrane region" description="Helical" evidence="6">
    <location>
        <begin position="74"/>
        <end position="93"/>
    </location>
</feature>
<dbReference type="PANTHER" id="PTHR16172:SF37">
    <property type="entry name" value="RE36877P"/>
    <property type="match status" value="1"/>
</dbReference>
<organism evidence="8 9">
    <name type="scientific">Ceratitis capitata</name>
    <name type="common">Mediterranean fruit fly</name>
    <name type="synonym">Tephritis capitata</name>
    <dbReference type="NCBI Taxonomy" id="7213"/>
    <lineage>
        <taxon>Eukaryota</taxon>
        <taxon>Metazoa</taxon>
        <taxon>Ecdysozoa</taxon>
        <taxon>Arthropoda</taxon>
        <taxon>Hexapoda</taxon>
        <taxon>Insecta</taxon>
        <taxon>Pterygota</taxon>
        <taxon>Neoptera</taxon>
        <taxon>Endopterygota</taxon>
        <taxon>Diptera</taxon>
        <taxon>Brachycera</taxon>
        <taxon>Muscomorpha</taxon>
        <taxon>Tephritoidea</taxon>
        <taxon>Tephritidae</taxon>
        <taxon>Ceratitis</taxon>
        <taxon>Ceratitis</taxon>
    </lineage>
</organism>
<keyword evidence="9" id="KW-1185">Reference proteome</keyword>
<reference evidence="8" key="1">
    <citation type="submission" date="2020-11" db="EMBL/GenBank/DDBJ databases">
        <authorList>
            <person name="Whitehead M."/>
        </authorList>
    </citation>
    <scope>NUCLEOTIDE SEQUENCE</scope>
    <source>
        <strain evidence="8">EGII</strain>
    </source>
</reference>
<dbReference type="KEGG" id="ccat:101454320"/>
<dbReference type="InterPro" id="IPR020846">
    <property type="entry name" value="MFS_dom"/>
</dbReference>
<dbReference type="OrthoDB" id="10029266at2759"/>
<gene>
    <name evidence="8" type="ORF">CCAP1982_LOCUS19686</name>
</gene>
<dbReference type="Gene3D" id="1.20.1250.20">
    <property type="entry name" value="MFS general substrate transporter like domains"/>
    <property type="match status" value="3"/>
</dbReference>
<dbReference type="InterPro" id="IPR036259">
    <property type="entry name" value="MFS_trans_sf"/>
</dbReference>
<protein>
    <submittedName>
        <fullName evidence="8">(Mediterranean fruit fly) hypothetical protein</fullName>
    </submittedName>
</protein>
<evidence type="ECO:0000256" key="4">
    <source>
        <dbReference type="ARBA" id="ARBA00022989"/>
    </source>
</evidence>
<feature type="transmembrane region" description="Helical" evidence="6">
    <location>
        <begin position="404"/>
        <end position="427"/>
    </location>
</feature>
<evidence type="ECO:0000256" key="2">
    <source>
        <dbReference type="ARBA" id="ARBA00005241"/>
    </source>
</evidence>
<dbReference type="CDD" id="cd17335">
    <property type="entry name" value="MFS_MFSD6"/>
    <property type="match status" value="1"/>
</dbReference>
<feature type="transmembrane region" description="Helical" evidence="6">
    <location>
        <begin position="42"/>
        <end position="65"/>
    </location>
</feature>
<dbReference type="GO" id="GO:0022857">
    <property type="term" value="F:transmembrane transporter activity"/>
    <property type="evidence" value="ECO:0007669"/>
    <property type="project" value="InterPro"/>
</dbReference>
<keyword evidence="5 6" id="KW-0472">Membrane</keyword>
<dbReference type="AlphaFoldDB" id="A0A811V8L0"/>
<comment type="subcellular location">
    <subcellularLocation>
        <location evidence="1">Membrane</location>
        <topology evidence="1">Multi-pass membrane protein</topology>
    </subcellularLocation>
</comment>
<evidence type="ECO:0000313" key="9">
    <source>
        <dbReference type="Proteomes" id="UP000606786"/>
    </source>
</evidence>
<feature type="transmembrane region" description="Helical" evidence="6">
    <location>
        <begin position="330"/>
        <end position="356"/>
    </location>
</feature>
<evidence type="ECO:0000256" key="1">
    <source>
        <dbReference type="ARBA" id="ARBA00004141"/>
    </source>
</evidence>
<evidence type="ECO:0000256" key="3">
    <source>
        <dbReference type="ARBA" id="ARBA00022692"/>
    </source>
</evidence>
<name>A0A811V8L0_CERCA</name>
<dbReference type="InterPro" id="IPR024989">
    <property type="entry name" value="MFS_assoc_dom"/>
</dbReference>
<evidence type="ECO:0000256" key="6">
    <source>
        <dbReference type="SAM" id="Phobius"/>
    </source>
</evidence>
<feature type="transmembrane region" description="Helical" evidence="6">
    <location>
        <begin position="221"/>
        <end position="242"/>
    </location>
</feature>
<feature type="transmembrane region" description="Helical" evidence="6">
    <location>
        <begin position="263"/>
        <end position="284"/>
    </location>
</feature>
<dbReference type="Proteomes" id="UP000606786">
    <property type="component" value="Unassembled WGS sequence"/>
</dbReference>
<dbReference type="SUPFAM" id="SSF103473">
    <property type="entry name" value="MFS general substrate transporter"/>
    <property type="match status" value="1"/>
</dbReference>
<sequence length="553" mass="60553">MVKVNKRLLPIKAHYFFFMAAMGPILPQLSVYGKQLGISPDIMGYITSVLPIMYVLAKPVVGYVADYFLHFRKFIFALIIMLMTLSYAAFYFLPPAAPHAIDLEVNDAFNVTFDVSNLPNCSSEILTSATLCSASRAAHCTLDATENSDFIAYFLATTTATAQQLNLSGNVLSPDDYYMCLTSTVTNITSDLTAAAAATGNASCHFASDLQTDCIYSTPTFWLFVAFMCLGTIGFNVVNSISDAICFDMLGESEEGKYGAQRVWGTIGFGATALLAGIAVNLWTEEALKSFTPALIVMLIFSGFDLLSVSKLKLPKLSSSESIFKDVWKLISHPAIVVFLVFATIAGIIDSFIIYFMFWHLEEVAAETGFMSQIKLIEGCVVAAECLAGEVPFFFYSGKIIKKLGYVHCMTMCFFFYALRLALIAWIPNPWYLVGVELFFQGSTYALCYTCIVAYASAVAPPGTSATVQGLMAGMDDGLGFSIGSLVGGLVFKHLGGRRSFFYFAIFAFTACVLHMLVRPRSRKRQYLPKSGYQVPNEQVTIDAVAVDEQIKA</sequence>
<proteinExistence type="inferred from homology"/>
<dbReference type="InterPro" id="IPR051717">
    <property type="entry name" value="MFS_MFSD6"/>
</dbReference>
<accession>A0A811V8L0</accession>
<dbReference type="EMBL" id="CAJHJT010000056">
    <property type="protein sequence ID" value="CAD7011597.1"/>
    <property type="molecule type" value="Genomic_DNA"/>
</dbReference>
<dbReference type="Pfam" id="PF12832">
    <property type="entry name" value="MFS_1_like"/>
    <property type="match status" value="1"/>
</dbReference>
<evidence type="ECO:0000259" key="7">
    <source>
        <dbReference type="PROSITE" id="PS50850"/>
    </source>
</evidence>
<dbReference type="PROSITE" id="PS50850">
    <property type="entry name" value="MFS"/>
    <property type="match status" value="1"/>
</dbReference>
<feature type="domain" description="Major facilitator superfamily (MFS) profile" evidence="7">
    <location>
        <begin position="336"/>
        <end position="553"/>
    </location>
</feature>
<keyword evidence="3 6" id="KW-0812">Transmembrane</keyword>
<evidence type="ECO:0000256" key="5">
    <source>
        <dbReference type="ARBA" id="ARBA00023136"/>
    </source>
</evidence>
<comment type="similarity">
    <text evidence="2">Belongs to the major facilitator superfamily. MFSD6 family.</text>
</comment>
<evidence type="ECO:0000313" key="8">
    <source>
        <dbReference type="EMBL" id="CAD7011597.1"/>
    </source>
</evidence>
<dbReference type="PANTHER" id="PTHR16172">
    <property type="entry name" value="MAJOR FACILITATOR SUPERFAMILY DOMAIN-CONTAINING PROTEIN 6-LIKE"/>
    <property type="match status" value="1"/>
</dbReference>
<comment type="caution">
    <text evidence="8">The sequence shown here is derived from an EMBL/GenBank/DDBJ whole genome shotgun (WGS) entry which is preliminary data.</text>
</comment>
<feature type="transmembrane region" description="Helical" evidence="6">
    <location>
        <begin position="439"/>
        <end position="458"/>
    </location>
</feature>